<dbReference type="EMBL" id="JAVFWL010000002">
    <property type="protein sequence ID" value="KAK6733353.1"/>
    <property type="molecule type" value="Genomic_DNA"/>
</dbReference>
<gene>
    <name evidence="5" type="primary">Necator_chrII.g5019</name>
    <name evidence="5" type="ORF">RB195_017227</name>
</gene>
<evidence type="ECO:0000259" key="4">
    <source>
        <dbReference type="PROSITE" id="PS52009"/>
    </source>
</evidence>
<dbReference type="PROSITE" id="PS52009">
    <property type="entry name" value="GH84"/>
    <property type="match status" value="1"/>
</dbReference>
<name>A0ABR1C7D7_NECAM</name>
<feature type="region of interest" description="Disordered" evidence="3">
    <location>
        <begin position="410"/>
        <end position="439"/>
    </location>
</feature>
<dbReference type="PANTHER" id="PTHR13170:SF16">
    <property type="entry name" value="PROTEIN O-GLCNACASE"/>
    <property type="match status" value="1"/>
</dbReference>
<feature type="compositionally biased region" description="Polar residues" evidence="3">
    <location>
        <begin position="382"/>
        <end position="393"/>
    </location>
</feature>
<evidence type="ECO:0000256" key="1">
    <source>
        <dbReference type="ARBA" id="ARBA00022801"/>
    </source>
</evidence>
<dbReference type="Pfam" id="PF07555">
    <property type="entry name" value="NAGidase"/>
    <property type="match status" value="1"/>
</dbReference>
<keyword evidence="2" id="KW-0326">Glycosidase</keyword>
<feature type="domain" description="GH84" evidence="4">
    <location>
        <begin position="30"/>
        <end position="305"/>
    </location>
</feature>
<dbReference type="InterPro" id="IPR011496">
    <property type="entry name" value="O-GlcNAcase_cat"/>
</dbReference>
<dbReference type="Gene3D" id="3.40.630.30">
    <property type="match status" value="1"/>
</dbReference>
<evidence type="ECO:0000313" key="5">
    <source>
        <dbReference type="EMBL" id="KAK6733353.1"/>
    </source>
</evidence>
<evidence type="ECO:0000256" key="3">
    <source>
        <dbReference type="SAM" id="MobiDB-lite"/>
    </source>
</evidence>
<evidence type="ECO:0000256" key="2">
    <source>
        <dbReference type="ARBA" id="ARBA00023295"/>
    </source>
</evidence>
<proteinExistence type="predicted"/>
<accession>A0ABR1C7D7</accession>
<organism evidence="5 6">
    <name type="scientific">Necator americanus</name>
    <name type="common">Human hookworm</name>
    <dbReference type="NCBI Taxonomy" id="51031"/>
    <lineage>
        <taxon>Eukaryota</taxon>
        <taxon>Metazoa</taxon>
        <taxon>Ecdysozoa</taxon>
        <taxon>Nematoda</taxon>
        <taxon>Chromadorea</taxon>
        <taxon>Rhabditida</taxon>
        <taxon>Rhabditina</taxon>
        <taxon>Rhabditomorpha</taxon>
        <taxon>Strongyloidea</taxon>
        <taxon>Ancylostomatidae</taxon>
        <taxon>Bunostominae</taxon>
        <taxon>Necator</taxon>
    </lineage>
</organism>
<protein>
    <recommendedName>
        <fullName evidence="4">GH84 domain-containing protein</fullName>
    </recommendedName>
</protein>
<dbReference type="InterPro" id="IPR051822">
    <property type="entry name" value="Glycosyl_Hydrolase_84"/>
</dbReference>
<feature type="region of interest" description="Disordered" evidence="3">
    <location>
        <begin position="311"/>
        <end position="330"/>
    </location>
</feature>
<feature type="region of interest" description="Disordered" evidence="3">
    <location>
        <begin position="1"/>
        <end position="23"/>
    </location>
</feature>
<dbReference type="InterPro" id="IPR017853">
    <property type="entry name" value="GH"/>
</dbReference>
<sequence>MQTESPQIHENPDEQHSKSNFSPKNRRSEFICGVVEGFYGRPWTLEQRKHLFARLNHLGLNTYVYAPKDDLKHRPQWRIPYNNEEAEILQSLIESAKANNITFVYSLSPGIDIVYSKVEERICIKSKLDQVRMLGCESFALLFDDIECEMNETDRQNFRSFVAAQVAVTNEVYEYLGCPQFFFCPTEYCESRAVPCLEESDYLLTLGKDLVKDVHILWTGPRVISRHITVEHARNVAKVIGRKPLIWDNLHANDYDQKRVFMGDFSGRPVALKKEVAGLLMNPSCKYELNFIPLRTYADWNASEEDAPFTDLANDEEDDKSSQKMDSPQSMRFYDPMRSLRNAITLWIDEFNCISNRTVPPLPRPDANVDQPDNVACDAAPSTDQTSGQESSNQFEEILKSVVIPSPKFQPIEDEPTVNSLTADYGEPMETSVPSSKKEETIVDHVASNDTDSADVIMTDLDGFRQIDVDEISMLVDMFYLPFECGKRALDLLEQFSWLYENALVMNGAHVPQEILAITQDEWRRRSNVLQSNIQIVNNLFKYIVDCPNKPLVSELIPYIWDAHGSCAVLLGIVRWMSEGFVTVRPDEQLRSWASDREDEPWMIGGGFLSECSKLIAPQGPLVNLFANRALLPLSIVNYLIRPYTTEDLDNLATLSITSVDKSNNLYSHQKEVFLDRFVLPFLDSHPQYCFVAQEVVQSNDIKVISAVSAHRDAKSVFSRMPDYISSLKAKYTTREDSRIEPDEIDGWFPMVPDEILDVYPAWLDARLLVDAYDAVPTKKLVQVAGSALYINGCSGMFVAIPLNSEDHISFFSRIGFVELGKSIDERFLLLGHLLTVDEEFRE</sequence>
<dbReference type="Proteomes" id="UP001303046">
    <property type="component" value="Unassembled WGS sequence"/>
</dbReference>
<comment type="caution">
    <text evidence="5">The sequence shown here is derived from an EMBL/GenBank/DDBJ whole genome shotgun (WGS) entry which is preliminary data.</text>
</comment>
<dbReference type="Gene3D" id="1.20.58.240">
    <property type="entry name" value="STAT, domain 1"/>
    <property type="match status" value="1"/>
</dbReference>
<keyword evidence="1" id="KW-0378">Hydrolase</keyword>
<evidence type="ECO:0000313" key="6">
    <source>
        <dbReference type="Proteomes" id="UP001303046"/>
    </source>
</evidence>
<dbReference type="PANTHER" id="PTHR13170">
    <property type="entry name" value="O-GLCNACASE"/>
    <property type="match status" value="1"/>
</dbReference>
<dbReference type="SUPFAM" id="SSF51445">
    <property type="entry name" value="(Trans)glycosidases"/>
    <property type="match status" value="1"/>
</dbReference>
<feature type="region of interest" description="Disordered" evidence="3">
    <location>
        <begin position="373"/>
        <end position="393"/>
    </location>
</feature>
<dbReference type="Gene3D" id="3.20.20.80">
    <property type="entry name" value="Glycosidases"/>
    <property type="match status" value="1"/>
</dbReference>
<keyword evidence="6" id="KW-1185">Reference proteome</keyword>
<reference evidence="5 6" key="1">
    <citation type="submission" date="2023-08" db="EMBL/GenBank/DDBJ databases">
        <title>A Necator americanus chromosomal reference genome.</title>
        <authorList>
            <person name="Ilik V."/>
            <person name="Petrzelkova K.J."/>
            <person name="Pardy F."/>
            <person name="Fuh T."/>
            <person name="Niatou-Singa F.S."/>
            <person name="Gouil Q."/>
            <person name="Baker L."/>
            <person name="Ritchie M.E."/>
            <person name="Jex A.R."/>
            <person name="Gazzola D."/>
            <person name="Li H."/>
            <person name="Toshio Fujiwara R."/>
            <person name="Zhan B."/>
            <person name="Aroian R.V."/>
            <person name="Pafco B."/>
            <person name="Schwarz E.M."/>
        </authorList>
    </citation>
    <scope>NUCLEOTIDE SEQUENCE [LARGE SCALE GENOMIC DNA]</scope>
    <source>
        <strain evidence="5 6">Aroian</strain>
        <tissue evidence="5">Whole animal</tissue>
    </source>
</reference>